<accession>A0ACC1PRE2</accession>
<sequence length="570" mass="63714">MPSVSLPTVLAFSATLSYPLTKIGDTTYPSVFCRVYAISLALWAIYRFALYPNLFSPLRHLPTVDGNSWWSRQSLRLLHEPRGVPQSDWYVVLLYFAIRDMDDPNVINAEHIIVASPDALAEVLTTKSYQFKKPGPVVAALKPIAGNGILLSEGDQHKLQRKTLLPAFAYRHIKDLYGLMWDISSYAIAPLTEAVAAASKADRQPYIVDIHEWSSKVTLDIIFVAGIGQDIDSVRNQDSNYRTLRRIYKAVFAQSIQDTILFVLRFWILPAWLMPYVPLKRNMEISKAARTLRDICRQLIRQKKSDLESELANKTEKDILTVALSYGGFTEDELIEQLLTFLVAGHETTATALTWAVYVLSKNPDMQARLRDEVRTNLSSPSSPSPNGTEDLAALIDNNMPYLHALCQEVLRYFAPVPITSREAVVDTSINGTPIPAGTQITICPRATNHDVSLWGNDAQVFNPDRYLSQPKQAQTDPLDESGYGDSSKKNAGTRSNYATLTFLHGPRSCIGQSFSKSELAIMLATLVGRFEFALADESLKDEKKLKFRRGATNRPLNGLNVKVTLVEGW</sequence>
<comment type="caution">
    <text evidence="1">The sequence shown here is derived from an EMBL/GenBank/DDBJ whole genome shotgun (WGS) entry which is preliminary data.</text>
</comment>
<proteinExistence type="predicted"/>
<evidence type="ECO:0000313" key="2">
    <source>
        <dbReference type="Proteomes" id="UP001143856"/>
    </source>
</evidence>
<protein>
    <submittedName>
        <fullName evidence="1">Uncharacterized protein</fullName>
    </submittedName>
</protein>
<name>A0ACC1PRE2_9PEZI</name>
<reference evidence="1" key="1">
    <citation type="submission" date="2022-10" db="EMBL/GenBank/DDBJ databases">
        <title>Genome Sequence of Xylaria curta.</title>
        <authorList>
            <person name="Buettner E."/>
        </authorList>
    </citation>
    <scope>NUCLEOTIDE SEQUENCE</scope>
    <source>
        <strain evidence="1">Babe10</strain>
    </source>
</reference>
<dbReference type="EMBL" id="JAPDGR010000025">
    <property type="protein sequence ID" value="KAJ2998466.1"/>
    <property type="molecule type" value="Genomic_DNA"/>
</dbReference>
<dbReference type="Proteomes" id="UP001143856">
    <property type="component" value="Unassembled WGS sequence"/>
</dbReference>
<organism evidence="1 2">
    <name type="scientific">Xylaria curta</name>
    <dbReference type="NCBI Taxonomy" id="42375"/>
    <lineage>
        <taxon>Eukaryota</taxon>
        <taxon>Fungi</taxon>
        <taxon>Dikarya</taxon>
        <taxon>Ascomycota</taxon>
        <taxon>Pezizomycotina</taxon>
        <taxon>Sordariomycetes</taxon>
        <taxon>Xylariomycetidae</taxon>
        <taxon>Xylariales</taxon>
        <taxon>Xylariaceae</taxon>
        <taxon>Xylaria</taxon>
    </lineage>
</organism>
<gene>
    <name evidence="1" type="ORF">NUW58_g301</name>
</gene>
<keyword evidence="2" id="KW-1185">Reference proteome</keyword>
<evidence type="ECO:0000313" key="1">
    <source>
        <dbReference type="EMBL" id="KAJ2998466.1"/>
    </source>
</evidence>